<dbReference type="Pfam" id="PF05687">
    <property type="entry name" value="BES1_N"/>
    <property type="match status" value="1"/>
</dbReference>
<dbReference type="GO" id="GO:0003677">
    <property type="term" value="F:DNA binding"/>
    <property type="evidence" value="ECO:0007669"/>
    <property type="project" value="UniProtKB-UniRule"/>
</dbReference>
<sequence length="650" mass="73747">MADGKFDLPDDLLPSKIGPDHSSTGWDGNLEEKGLTGKPTSKSSIPLSPQWLFSKVANPKMLPYGVFAILMVWVLCHSITRDKPLSVARMCILIFKKPTAIFSRFPPPVHTIVSPPESASSCVQNPPTLCRESFYIILYFPEIWFGKEKPFPQTFCSFPDFSMEPQPPSQPRRTRDASGVAGETSGSNSRNGFSYYGKENRGREIEKERTKLLKRNRRAFTRRLLAGLRQYGDFSLPVRSDMNAVLAALAREAGWTVESDDTTYRHCPSRHNQQNLREISARSGERPLSTNSLEKCVVKETLHCQPPVVRIDDNGMSPSQDGNYRMEKLSLVEATPVLSAAEVDHHGIKKGYSNKKSSEVARRRRSGFHNRQNEGHINGRNGYSNGCVSLFIENLPKKIHWKRLEYIFEARRAISNMNGSRIDGSKIGVSFVKFKPRHSYWRKSSTSVLRKSGLEDDSRKNLYKVEGVIDKEKLQVLSNCLVGWCKDFVKIGHLARQMQVKGLTGFTLMRAAGNVILMIFEDNASLRSVENDKSKILAEWFSIVEAWSESLVMECRRVWLICEGVPFHAWNWDTFKNIAKKWGLLLAIDKSCHSPSTFDRAKIQVLTKVDSRIDALVELKVGDNFFKVMVHEIEPSFKPNTWAPEEDESH</sequence>
<comment type="similarity">
    <text evidence="1 5">Belongs to the BZR/LAT61 family.</text>
</comment>
<feature type="region of interest" description="Disordered" evidence="6">
    <location>
        <begin position="162"/>
        <end position="202"/>
    </location>
</feature>
<comment type="caution">
    <text evidence="8">The sequence shown here is derived from an EMBL/GenBank/DDBJ whole genome shotgun (WGS) entry which is preliminary data.</text>
</comment>
<proteinExistence type="inferred from homology"/>
<evidence type="ECO:0000313" key="8">
    <source>
        <dbReference type="EMBL" id="KAE8671536.1"/>
    </source>
</evidence>
<evidence type="ECO:0000256" key="4">
    <source>
        <dbReference type="ARBA" id="ARBA00023163"/>
    </source>
</evidence>
<dbReference type="EMBL" id="VEPZ02001468">
    <property type="protein sequence ID" value="KAE8671536.1"/>
    <property type="molecule type" value="Genomic_DNA"/>
</dbReference>
<keyword evidence="8" id="KW-0808">Transferase</keyword>
<keyword evidence="5" id="KW-1070">Brassinosteroid signaling pathway</keyword>
<evidence type="ECO:0000256" key="3">
    <source>
        <dbReference type="ARBA" id="ARBA00023125"/>
    </source>
</evidence>
<evidence type="ECO:0000256" key="1">
    <source>
        <dbReference type="ARBA" id="ARBA00005909"/>
    </source>
</evidence>
<dbReference type="GO" id="GO:0009742">
    <property type="term" value="P:brassinosteroid mediated signaling pathway"/>
    <property type="evidence" value="ECO:0007669"/>
    <property type="project" value="UniProtKB-UniRule"/>
</dbReference>
<keyword evidence="3 5" id="KW-0238">DNA-binding</keyword>
<feature type="region of interest" description="Disordered" evidence="6">
    <location>
        <begin position="350"/>
        <end position="379"/>
    </location>
</feature>
<evidence type="ECO:0000259" key="7">
    <source>
        <dbReference type="Pfam" id="PF05687"/>
    </source>
</evidence>
<feature type="domain" description="BES1/BZR1 plant transcription factor N-terminal" evidence="7">
    <location>
        <begin position="199"/>
        <end position="304"/>
    </location>
</feature>
<dbReference type="SUPFAM" id="SSF54928">
    <property type="entry name" value="RNA-binding domain, RBD"/>
    <property type="match status" value="1"/>
</dbReference>
<accession>A0A6A2Y5V6</accession>
<dbReference type="InterPro" id="IPR035979">
    <property type="entry name" value="RBD_domain_sf"/>
</dbReference>
<evidence type="ECO:0000256" key="2">
    <source>
        <dbReference type="ARBA" id="ARBA00023015"/>
    </source>
</evidence>
<dbReference type="GO" id="GO:0005634">
    <property type="term" value="C:nucleus"/>
    <property type="evidence" value="ECO:0007669"/>
    <property type="project" value="UniProtKB-SubCell"/>
</dbReference>
<keyword evidence="4 5" id="KW-0804">Transcription</keyword>
<protein>
    <recommendedName>
        <fullName evidence="5">Protein BZR1 homolog</fullName>
    </recommendedName>
    <alternativeName>
        <fullName evidence="5">Protein BRASSINAZOLE-RESISTANT 1 homolog</fullName>
    </alternativeName>
</protein>
<comment type="function">
    <text evidence="5">Functions in brassinosteroid signaling. May function as transcriptional repressor.</text>
</comment>
<dbReference type="GO" id="GO:0003700">
    <property type="term" value="F:DNA-binding transcription factor activity"/>
    <property type="evidence" value="ECO:0007669"/>
    <property type="project" value="UniProtKB-UniRule"/>
</dbReference>
<dbReference type="AlphaFoldDB" id="A0A6A2Y5V6"/>
<dbReference type="Proteomes" id="UP000436088">
    <property type="component" value="Unassembled WGS sequence"/>
</dbReference>
<organism evidence="8 9">
    <name type="scientific">Hibiscus syriacus</name>
    <name type="common">Rose of Sharon</name>
    <dbReference type="NCBI Taxonomy" id="106335"/>
    <lineage>
        <taxon>Eukaryota</taxon>
        <taxon>Viridiplantae</taxon>
        <taxon>Streptophyta</taxon>
        <taxon>Embryophyta</taxon>
        <taxon>Tracheophyta</taxon>
        <taxon>Spermatophyta</taxon>
        <taxon>Magnoliopsida</taxon>
        <taxon>eudicotyledons</taxon>
        <taxon>Gunneridae</taxon>
        <taxon>Pentapetalae</taxon>
        <taxon>rosids</taxon>
        <taxon>malvids</taxon>
        <taxon>Malvales</taxon>
        <taxon>Malvaceae</taxon>
        <taxon>Malvoideae</taxon>
        <taxon>Hibiscus</taxon>
    </lineage>
</organism>
<evidence type="ECO:0000256" key="5">
    <source>
        <dbReference type="RuleBase" id="RU369040"/>
    </source>
</evidence>
<dbReference type="GO" id="GO:0006351">
    <property type="term" value="P:DNA-templated transcription"/>
    <property type="evidence" value="ECO:0007669"/>
    <property type="project" value="InterPro"/>
</dbReference>
<dbReference type="InterPro" id="IPR033264">
    <property type="entry name" value="BZR"/>
</dbReference>
<reference evidence="8" key="1">
    <citation type="submission" date="2019-09" db="EMBL/GenBank/DDBJ databases">
        <title>Draft genome information of white flower Hibiscus syriacus.</title>
        <authorList>
            <person name="Kim Y.-M."/>
        </authorList>
    </citation>
    <scope>NUCLEOTIDE SEQUENCE [LARGE SCALE GENOMIC DNA]</scope>
    <source>
        <strain evidence="8">YM2019G1</strain>
    </source>
</reference>
<comment type="subcellular location">
    <subcellularLocation>
        <location evidence="5">Nucleus</location>
    </subcellularLocation>
</comment>
<evidence type="ECO:0000313" key="9">
    <source>
        <dbReference type="Proteomes" id="UP000436088"/>
    </source>
</evidence>
<dbReference type="InterPro" id="IPR008540">
    <property type="entry name" value="BES1_N"/>
</dbReference>
<name>A0A6A2Y5V6_HIBSY</name>
<dbReference type="PANTHER" id="PTHR31506">
    <property type="entry name" value="BES1/BZR1 HOMOLOG PROTEIN 3-RELATED"/>
    <property type="match status" value="1"/>
</dbReference>
<keyword evidence="9" id="KW-1185">Reference proteome</keyword>
<evidence type="ECO:0000256" key="6">
    <source>
        <dbReference type="SAM" id="MobiDB-lite"/>
    </source>
</evidence>
<dbReference type="PANTHER" id="PTHR31506:SF4">
    <property type="entry name" value="BES1_BZR1 PLANT TRANSCRIPTION FACTOR N-TERMINAL DOMAIN-CONTAINING PROTEIN"/>
    <property type="match status" value="1"/>
</dbReference>
<dbReference type="GO" id="GO:0016740">
    <property type="term" value="F:transferase activity"/>
    <property type="evidence" value="ECO:0007669"/>
    <property type="project" value="UniProtKB-KW"/>
</dbReference>
<keyword evidence="2 5" id="KW-0805">Transcription regulation</keyword>
<gene>
    <name evidence="8" type="ORF">F3Y22_tig00111947pilonHSYRG00265</name>
</gene>
<feature type="region of interest" description="Disordered" evidence="6">
    <location>
        <begin position="1"/>
        <end position="43"/>
    </location>
</feature>